<comment type="caution">
    <text evidence="2">The sequence shown here is derived from an EMBL/GenBank/DDBJ whole genome shotgun (WGS) entry which is preliminary data.</text>
</comment>
<protein>
    <submittedName>
        <fullName evidence="2">Uncharacterized protein</fullName>
    </submittedName>
</protein>
<reference evidence="2 3" key="1">
    <citation type="submission" date="2022-04" db="EMBL/GenBank/DDBJ databases">
        <title>Positive selection, recombination, and allopatry shape intraspecific diversity of widespread and dominant cyanobacteria.</title>
        <authorList>
            <person name="Wei J."/>
            <person name="Shu W."/>
            <person name="Hu C."/>
        </authorList>
    </citation>
    <scope>NUCLEOTIDE SEQUENCE [LARGE SCALE GENOMIC DNA]</scope>
    <source>
        <strain evidence="2 3">GB2-A4</strain>
    </source>
</reference>
<dbReference type="Proteomes" id="UP001464891">
    <property type="component" value="Unassembled WGS sequence"/>
</dbReference>
<gene>
    <name evidence="2" type="ORF">NC998_16505</name>
</gene>
<accession>A0ABV0JAB3</accession>
<organism evidence="2 3">
    <name type="scientific">Trichocoleus desertorum GB2-A4</name>
    <dbReference type="NCBI Taxonomy" id="2933944"/>
    <lineage>
        <taxon>Bacteria</taxon>
        <taxon>Bacillati</taxon>
        <taxon>Cyanobacteriota</taxon>
        <taxon>Cyanophyceae</taxon>
        <taxon>Leptolyngbyales</taxon>
        <taxon>Trichocoleusaceae</taxon>
        <taxon>Trichocoleus</taxon>
    </lineage>
</organism>
<feature type="region of interest" description="Disordered" evidence="1">
    <location>
        <begin position="89"/>
        <end position="112"/>
    </location>
</feature>
<dbReference type="RefSeq" id="WP_190433161.1">
    <property type="nucleotide sequence ID" value="NZ_JAMPKM010000010.1"/>
</dbReference>
<evidence type="ECO:0000256" key="1">
    <source>
        <dbReference type="SAM" id="MobiDB-lite"/>
    </source>
</evidence>
<evidence type="ECO:0000313" key="2">
    <source>
        <dbReference type="EMBL" id="MEP0818703.1"/>
    </source>
</evidence>
<keyword evidence="3" id="KW-1185">Reference proteome</keyword>
<evidence type="ECO:0000313" key="3">
    <source>
        <dbReference type="Proteomes" id="UP001464891"/>
    </source>
</evidence>
<name>A0ABV0JAB3_9CYAN</name>
<feature type="compositionally biased region" description="Basic residues" evidence="1">
    <location>
        <begin position="100"/>
        <end position="112"/>
    </location>
</feature>
<sequence length="308" mass="33765">MPNHPLFYPVSEHLPATPLHDQIQIALAIADPQVLKSLLTNCLPAIAQPQEIGEVSAEIGIPLQDQQTADAVVHFEAVKCVLADSPPVTPSEEAQSCHSPYRHQTKTSQSKHSKCESETLTLAHNVSLAQAIALLTKVGFGPQQAQEILHLSYEASHKSWWYALDATGQFSIPFLRYIRTLRYPDGTVSLQYKDYFSETKPVGFQSLPQKVLVIVREDSQSFSQTLRQINADRTALGITQAILICNTIAELEAQAFITQGISLYPATELILPTQANCGICATHTCPMNGTADSAIAVCYRFCLEGSYV</sequence>
<dbReference type="EMBL" id="JAMPKM010000010">
    <property type="protein sequence ID" value="MEP0818703.1"/>
    <property type="molecule type" value="Genomic_DNA"/>
</dbReference>
<proteinExistence type="predicted"/>